<keyword evidence="3" id="KW-1185">Reference proteome</keyword>
<reference evidence="3" key="1">
    <citation type="submission" date="2016-11" db="EMBL/GenBank/DDBJ databases">
        <authorList>
            <person name="Varghese N."/>
            <person name="Submissions S."/>
        </authorList>
    </citation>
    <scope>NUCLEOTIDE SEQUENCE [LARGE SCALE GENOMIC DNA]</scope>
    <source>
        <strain evidence="3">DSM 17456</strain>
    </source>
</reference>
<evidence type="ECO:0000313" key="2">
    <source>
        <dbReference type="EMBL" id="SIN97284.1"/>
    </source>
</evidence>
<dbReference type="InterPro" id="IPR010865">
    <property type="entry name" value="DUF1499"/>
</dbReference>
<evidence type="ECO:0000313" key="3">
    <source>
        <dbReference type="Proteomes" id="UP000184694"/>
    </source>
</evidence>
<name>A0A1N6FPV0_9BACT</name>
<keyword evidence="1" id="KW-1133">Transmembrane helix</keyword>
<dbReference type="Proteomes" id="UP000184694">
    <property type="component" value="Unassembled WGS sequence"/>
</dbReference>
<feature type="transmembrane region" description="Helical" evidence="1">
    <location>
        <begin position="30"/>
        <end position="49"/>
    </location>
</feature>
<dbReference type="PANTHER" id="PTHR34801:SF6">
    <property type="entry name" value="SLL1620 PROTEIN"/>
    <property type="match status" value="1"/>
</dbReference>
<evidence type="ECO:0000256" key="1">
    <source>
        <dbReference type="SAM" id="Phobius"/>
    </source>
</evidence>
<dbReference type="AlphaFoldDB" id="A0A1N6FPV0"/>
<dbReference type="Pfam" id="PF07386">
    <property type="entry name" value="DUF1499"/>
    <property type="match status" value="1"/>
</dbReference>
<keyword evidence="1" id="KW-0472">Membrane</keyword>
<accession>A0A1N6FPV0</accession>
<organism evidence="2 3">
    <name type="scientific">Halodesulfovibrio marinisediminis DSM 17456</name>
    <dbReference type="NCBI Taxonomy" id="1121457"/>
    <lineage>
        <taxon>Bacteria</taxon>
        <taxon>Pseudomonadati</taxon>
        <taxon>Thermodesulfobacteriota</taxon>
        <taxon>Desulfovibrionia</taxon>
        <taxon>Desulfovibrionales</taxon>
        <taxon>Desulfovibrionaceae</taxon>
        <taxon>Halodesulfovibrio</taxon>
    </lineage>
</organism>
<protein>
    <submittedName>
        <fullName evidence="2">Uncharacterized conserved protein, DUF1499 family</fullName>
    </submittedName>
</protein>
<proteinExistence type="predicted"/>
<gene>
    <name evidence="2" type="ORF">SAMN02745161_1436</name>
</gene>
<dbReference type="EMBL" id="FSRG01000004">
    <property type="protein sequence ID" value="SIN97284.1"/>
    <property type="molecule type" value="Genomic_DNA"/>
</dbReference>
<sequence length="182" mass="20648">MQILKVYKHANLHSRHLNTMKKTKPNAAGIIKWLFIILCTLMLAGFLFFKHLGTWSADISPKLGVTNGQFAAMPETPNAVSSQTGIESKHVEPLPMTGSVKQTKNKILQCLQELGSNKIVTQNEDYIHAVFVSPIMKYHDDVEFFIDTTTQKVQFRSTSRVGKYDLGANRARYDAFKKLYLR</sequence>
<dbReference type="STRING" id="1121457.SAMN02745161_1436"/>
<dbReference type="PANTHER" id="PTHR34801">
    <property type="entry name" value="EXPRESSED PROTEIN"/>
    <property type="match status" value="1"/>
</dbReference>
<keyword evidence="1" id="KW-0812">Transmembrane</keyword>